<dbReference type="EMBL" id="FNPV01000009">
    <property type="protein sequence ID" value="SDZ12544.1"/>
    <property type="molecule type" value="Genomic_DNA"/>
</dbReference>
<proteinExistence type="predicted"/>
<sequence>MWVRSQDKKKIGNYAGFSVTSNWGSKKKGAIVGTIPNSSFWGNETEELGLYDTKEVALEELEKIQSAIMNGEKVYEMN</sequence>
<organism evidence="1 2">
    <name type="scientific">Tindallia californiensis</name>
    <dbReference type="NCBI Taxonomy" id="159292"/>
    <lineage>
        <taxon>Bacteria</taxon>
        <taxon>Bacillati</taxon>
        <taxon>Bacillota</taxon>
        <taxon>Clostridia</taxon>
        <taxon>Peptostreptococcales</taxon>
        <taxon>Tindalliaceae</taxon>
        <taxon>Tindallia</taxon>
    </lineage>
</organism>
<dbReference type="RefSeq" id="WP_093314874.1">
    <property type="nucleotide sequence ID" value="NZ_FNPV01000009.1"/>
</dbReference>
<protein>
    <submittedName>
        <fullName evidence="1">Uncharacterized protein</fullName>
    </submittedName>
</protein>
<dbReference type="Proteomes" id="UP000199230">
    <property type="component" value="Unassembled WGS sequence"/>
</dbReference>
<accession>A0A1H3QG29</accession>
<keyword evidence="2" id="KW-1185">Reference proteome</keyword>
<dbReference type="OrthoDB" id="1956952at2"/>
<evidence type="ECO:0000313" key="2">
    <source>
        <dbReference type="Proteomes" id="UP000199230"/>
    </source>
</evidence>
<dbReference type="AlphaFoldDB" id="A0A1H3QG29"/>
<reference evidence="1 2" key="1">
    <citation type="submission" date="2016-10" db="EMBL/GenBank/DDBJ databases">
        <authorList>
            <person name="de Groot N.N."/>
        </authorList>
    </citation>
    <scope>NUCLEOTIDE SEQUENCE [LARGE SCALE GENOMIC DNA]</scope>
    <source>
        <strain evidence="1 2">APO</strain>
    </source>
</reference>
<gene>
    <name evidence="1" type="ORF">SAMN05192546_10972</name>
</gene>
<evidence type="ECO:0000313" key="1">
    <source>
        <dbReference type="EMBL" id="SDZ12544.1"/>
    </source>
</evidence>
<name>A0A1H3QG29_9FIRM</name>